<comment type="similarity">
    <text evidence="1">Belongs to the BCLAF1/THRAP3 family.</text>
</comment>
<feature type="region of interest" description="Disordered" evidence="2">
    <location>
        <begin position="1"/>
        <end position="44"/>
    </location>
</feature>
<dbReference type="PANTHER" id="PTHR15268:SF16">
    <property type="entry name" value="THYROID HORMONE RECEPTOR-ASSOCIATED PROTEIN 3"/>
    <property type="match status" value="1"/>
</dbReference>
<proteinExistence type="inferred from homology"/>
<feature type="compositionally biased region" description="Basic and acidic residues" evidence="2">
    <location>
        <begin position="18"/>
        <end position="29"/>
    </location>
</feature>
<feature type="compositionally biased region" description="Low complexity" evidence="2">
    <location>
        <begin position="122"/>
        <end position="141"/>
    </location>
</feature>
<gene>
    <name evidence="3" type="ORF">DNTS_029881</name>
</gene>
<feature type="region of interest" description="Disordered" evidence="2">
    <location>
        <begin position="408"/>
        <end position="437"/>
    </location>
</feature>
<dbReference type="STRING" id="623744.A0A553RLL8"/>
<dbReference type="Proteomes" id="UP000316079">
    <property type="component" value="Unassembled WGS sequence"/>
</dbReference>
<dbReference type="InterPro" id="IPR029199">
    <property type="entry name" value="THRAP3_BCLAF1"/>
</dbReference>
<feature type="region of interest" description="Disordered" evidence="2">
    <location>
        <begin position="204"/>
        <end position="227"/>
    </location>
</feature>
<feature type="region of interest" description="Disordered" evidence="2">
    <location>
        <begin position="316"/>
        <end position="351"/>
    </location>
</feature>
<dbReference type="Pfam" id="PF15440">
    <property type="entry name" value="THRAP3_BCLAF1"/>
    <property type="match status" value="1"/>
</dbReference>
<feature type="compositionally biased region" description="Polar residues" evidence="2">
    <location>
        <begin position="206"/>
        <end position="227"/>
    </location>
</feature>
<feature type="compositionally biased region" description="Basic residues" evidence="2">
    <location>
        <begin position="647"/>
        <end position="656"/>
    </location>
</feature>
<feature type="region of interest" description="Disordered" evidence="2">
    <location>
        <begin position="635"/>
        <end position="683"/>
    </location>
</feature>
<feature type="compositionally biased region" description="Basic residues" evidence="2">
    <location>
        <begin position="92"/>
        <end position="105"/>
    </location>
</feature>
<dbReference type="GO" id="GO:0016592">
    <property type="term" value="C:mediator complex"/>
    <property type="evidence" value="ECO:0007669"/>
    <property type="project" value="TreeGrafter"/>
</dbReference>
<dbReference type="EMBL" id="SRMA01015983">
    <property type="protein sequence ID" value="TRZ03081.1"/>
    <property type="molecule type" value="Genomic_DNA"/>
</dbReference>
<feature type="compositionally biased region" description="Low complexity" evidence="2">
    <location>
        <begin position="662"/>
        <end position="671"/>
    </location>
</feature>
<keyword evidence="4" id="KW-1185">Reference proteome</keyword>
<evidence type="ECO:0008006" key="5">
    <source>
        <dbReference type="Google" id="ProtNLM"/>
    </source>
</evidence>
<accession>A0A553RLL8</accession>
<dbReference type="GO" id="GO:0045944">
    <property type="term" value="P:positive regulation of transcription by RNA polymerase II"/>
    <property type="evidence" value="ECO:0007669"/>
    <property type="project" value="TreeGrafter"/>
</dbReference>
<feature type="region of interest" description="Disordered" evidence="2">
    <location>
        <begin position="83"/>
        <end position="179"/>
    </location>
</feature>
<feature type="compositionally biased region" description="Basic residues" evidence="2">
    <location>
        <begin position="1"/>
        <end position="11"/>
    </location>
</feature>
<name>A0A553RLL8_9TELE</name>
<comment type="caution">
    <text evidence="3">The sequence shown here is derived from an EMBL/GenBank/DDBJ whole genome shotgun (WGS) entry which is preliminary data.</text>
</comment>
<dbReference type="GO" id="GO:0003712">
    <property type="term" value="F:transcription coregulator activity"/>
    <property type="evidence" value="ECO:0007669"/>
    <property type="project" value="TreeGrafter"/>
</dbReference>
<feature type="compositionally biased region" description="Basic and acidic residues" evidence="2">
    <location>
        <begin position="316"/>
        <end position="331"/>
    </location>
</feature>
<reference evidence="3 4" key="1">
    <citation type="journal article" date="2019" name="Sci. Data">
        <title>Hybrid genome assembly and annotation of Danionella translucida.</title>
        <authorList>
            <person name="Kadobianskyi M."/>
            <person name="Schulze L."/>
            <person name="Schuelke M."/>
            <person name="Judkewitz B."/>
        </authorList>
    </citation>
    <scope>NUCLEOTIDE SEQUENCE [LARGE SCALE GENOMIC DNA]</scope>
    <source>
        <strain evidence="3 4">Bolton</strain>
    </source>
</reference>
<evidence type="ECO:0000313" key="4">
    <source>
        <dbReference type="Proteomes" id="UP000316079"/>
    </source>
</evidence>
<dbReference type="OrthoDB" id="9948513at2759"/>
<evidence type="ECO:0000256" key="1">
    <source>
        <dbReference type="ARBA" id="ARBA00006481"/>
    </source>
</evidence>
<evidence type="ECO:0000256" key="2">
    <source>
        <dbReference type="SAM" id="MobiDB-lite"/>
    </source>
</evidence>
<dbReference type="AlphaFoldDB" id="A0A553RLL8"/>
<feature type="compositionally biased region" description="Polar residues" evidence="2">
    <location>
        <begin position="332"/>
        <end position="345"/>
    </location>
</feature>
<dbReference type="PANTHER" id="PTHR15268">
    <property type="entry name" value="THRAP3/BCLAF1"/>
    <property type="match status" value="1"/>
</dbReference>
<sequence length="819" mass="93134">MKKRIRSRSRSRSLSPLHNRERNHTREYQNQRGFRGNHRGFRRPYYFRGRGQGFFRGRFQRGGRGGYHNYHPKNWQNFRQNNYQQQQQHHPTSPKRGRPHSRSPKKLSNSSKSRSHSRRSDGSSSGRSPQSHHSSSSNSVSAKRKCKDASIVLSEGTQGGDGALAEPVVGSSTAKEDVDGNETLEDCCNVLNNDASPKRISLQVDPETNQTTSAQKSSNSLNKSGVQTNLERVPLRNSPLKKTSYGFGLFSNVAQETDGSVDISSAFLKFLEDQKNKKRASALENATHKRKNNGDIEHATGNRFVKGLELSHIIVPDKAEEKSTKNGDVNKSRSTTRKAQPSSPSFLCEDDEEKEIPEWLRDSKVALSTREMFEKHVLRMQDIAWDEGVEAANILAALSKRDKLSTIFKDHSPEKHSNVKRKENPKPSSSAHLRLIPRRGSENREQEMFVVMNEESPLRASLKRESGELGVDSLSDDLARTSVLSGERRNLLDFVNLDKKDWEFQCLLWQLYAQQIPRSPSELFSQHIVSIVHHIKAQYFPSSELTLSDRFGMYQRRAEKESLKQPKSPEIHRRIDVSPSAFKKHSLLFDEMKSSMENNLKVGGKKSKGDSMDLRLAIERRKKYLSGEREPREEESCKYISLDASSKNHKQTKKSQTKRECSPSSSSSPSSSEEEGEIKAESFSKIHQSVREYREDVDRGRARGGFLRMRGRSWNRGHFHASNGHSHLTGTNEGWDQEYSLKSKKHILQSGKDGEIERKSMDSSGRGLGNFVRTKGRFILRRATTTNTSNKTSPKWVHDKFQATDDEAELQQVDGEQDQ</sequence>
<protein>
    <recommendedName>
        <fullName evidence="5">Btz domain-containing protein</fullName>
    </recommendedName>
</protein>
<evidence type="ECO:0000313" key="3">
    <source>
        <dbReference type="EMBL" id="TRZ03081.1"/>
    </source>
</evidence>
<dbReference type="GO" id="GO:0003677">
    <property type="term" value="F:DNA binding"/>
    <property type="evidence" value="ECO:0007669"/>
    <property type="project" value="TreeGrafter"/>
</dbReference>
<organism evidence="3 4">
    <name type="scientific">Danionella cerebrum</name>
    <dbReference type="NCBI Taxonomy" id="2873325"/>
    <lineage>
        <taxon>Eukaryota</taxon>
        <taxon>Metazoa</taxon>
        <taxon>Chordata</taxon>
        <taxon>Craniata</taxon>
        <taxon>Vertebrata</taxon>
        <taxon>Euteleostomi</taxon>
        <taxon>Actinopterygii</taxon>
        <taxon>Neopterygii</taxon>
        <taxon>Teleostei</taxon>
        <taxon>Ostariophysi</taxon>
        <taxon>Cypriniformes</taxon>
        <taxon>Danionidae</taxon>
        <taxon>Danioninae</taxon>
        <taxon>Danionella</taxon>
    </lineage>
</organism>
<feature type="compositionally biased region" description="Basic and acidic residues" evidence="2">
    <location>
        <begin position="408"/>
        <end position="425"/>
    </location>
</feature>